<keyword evidence="2" id="KW-1185">Reference proteome</keyword>
<proteinExistence type="predicted"/>
<evidence type="ECO:0000313" key="2">
    <source>
        <dbReference type="Proteomes" id="UP000276133"/>
    </source>
</evidence>
<name>A0A3M7QKI9_BRAPC</name>
<organism evidence="1 2">
    <name type="scientific">Brachionus plicatilis</name>
    <name type="common">Marine rotifer</name>
    <name type="synonym">Brachionus muelleri</name>
    <dbReference type="NCBI Taxonomy" id="10195"/>
    <lineage>
        <taxon>Eukaryota</taxon>
        <taxon>Metazoa</taxon>
        <taxon>Spiralia</taxon>
        <taxon>Gnathifera</taxon>
        <taxon>Rotifera</taxon>
        <taxon>Eurotatoria</taxon>
        <taxon>Monogononta</taxon>
        <taxon>Pseudotrocha</taxon>
        <taxon>Ploima</taxon>
        <taxon>Brachionidae</taxon>
        <taxon>Brachionus</taxon>
    </lineage>
</organism>
<dbReference type="AlphaFoldDB" id="A0A3M7QKI9"/>
<comment type="caution">
    <text evidence="1">The sequence shown here is derived from an EMBL/GenBank/DDBJ whole genome shotgun (WGS) entry which is preliminary data.</text>
</comment>
<evidence type="ECO:0000313" key="1">
    <source>
        <dbReference type="EMBL" id="RNA11531.1"/>
    </source>
</evidence>
<accession>A0A3M7QKI9</accession>
<dbReference type="Proteomes" id="UP000276133">
    <property type="component" value="Unassembled WGS sequence"/>
</dbReference>
<protein>
    <submittedName>
        <fullName evidence="1">Uncharacterized protein</fullName>
    </submittedName>
</protein>
<sequence>MLIAKKKIKDEKKNGIAESEKFGLNKEYPEETRIIFHHPSDKTGITTRNKLNLCSSYGAWAIINSWCQSHLYWPLYIISKNIYLVKKI</sequence>
<dbReference type="EMBL" id="REGN01005935">
    <property type="protein sequence ID" value="RNA11531.1"/>
    <property type="molecule type" value="Genomic_DNA"/>
</dbReference>
<reference evidence="1 2" key="1">
    <citation type="journal article" date="2018" name="Sci. Rep.">
        <title>Genomic signatures of local adaptation to the degree of environmental predictability in rotifers.</title>
        <authorList>
            <person name="Franch-Gras L."/>
            <person name="Hahn C."/>
            <person name="Garcia-Roger E.M."/>
            <person name="Carmona M.J."/>
            <person name="Serra M."/>
            <person name="Gomez A."/>
        </authorList>
    </citation>
    <scope>NUCLEOTIDE SEQUENCE [LARGE SCALE GENOMIC DNA]</scope>
    <source>
        <strain evidence="1">HYR1</strain>
    </source>
</reference>
<gene>
    <name evidence="1" type="ORF">BpHYR1_032583</name>
</gene>